<keyword evidence="1" id="KW-1015">Disulfide bond</keyword>
<comment type="caution">
    <text evidence="2">Lacks conserved residue(s) required for the propagation of feature annotation.</text>
</comment>
<dbReference type="EMBL" id="VVIM01000010">
    <property type="protein sequence ID" value="KAB0792712.1"/>
    <property type="molecule type" value="Genomic_DNA"/>
</dbReference>
<dbReference type="Gene3D" id="2.60.120.290">
    <property type="entry name" value="Spermadhesin, CUB domain"/>
    <property type="match status" value="1"/>
</dbReference>
<dbReference type="Proteomes" id="UP000327044">
    <property type="component" value="Unassembled WGS sequence"/>
</dbReference>
<sequence>MYPHEYRERKTCVWEIRVPQARRAALRFSTFDINGASLQVITYNKDGSESTVFNYADKDEPAVIVSENNRLAVKYTTTVNSGGAGFIALFRAVTTDGVVNWLY</sequence>
<name>A0A5N4A5X9_PHOPY</name>
<reference evidence="4 5" key="1">
    <citation type="journal article" date="2018" name="Elife">
        <title>Firefly genomes illuminate parallel origins of bioluminescence in beetles.</title>
        <authorList>
            <person name="Fallon T.R."/>
            <person name="Lower S.E."/>
            <person name="Chang C.H."/>
            <person name="Bessho-Uehara M."/>
            <person name="Martin G.J."/>
            <person name="Bewick A.J."/>
            <person name="Behringer M."/>
            <person name="Debat H.J."/>
            <person name="Wong I."/>
            <person name="Day J.C."/>
            <person name="Suvorov A."/>
            <person name="Silva C.J."/>
            <person name="Stanger-Hall K.F."/>
            <person name="Hall D.W."/>
            <person name="Schmitz R.J."/>
            <person name="Nelson D.R."/>
            <person name="Lewis S.M."/>
            <person name="Shigenobu S."/>
            <person name="Bybee S.M."/>
            <person name="Larracuente A.M."/>
            <person name="Oba Y."/>
            <person name="Weng J.K."/>
        </authorList>
    </citation>
    <scope>NUCLEOTIDE SEQUENCE [LARGE SCALE GENOMIC DNA]</scope>
    <source>
        <strain evidence="4">1611_PpyrPB1</strain>
        <tissue evidence="4">Whole body</tissue>
    </source>
</reference>
<evidence type="ECO:0000256" key="1">
    <source>
        <dbReference type="ARBA" id="ARBA00023157"/>
    </source>
</evidence>
<dbReference type="PANTHER" id="PTHR46908">
    <property type="entry name" value="CUBILIN-LIKE PROTEIN"/>
    <property type="match status" value="1"/>
</dbReference>
<comment type="caution">
    <text evidence="4">The sequence shown here is derived from an EMBL/GenBank/DDBJ whole genome shotgun (WGS) entry which is preliminary data.</text>
</comment>
<dbReference type="AlphaFoldDB" id="A0A5N4A5X9"/>
<dbReference type="InterPro" id="IPR035914">
    <property type="entry name" value="Sperma_CUB_dom_sf"/>
</dbReference>
<protein>
    <recommendedName>
        <fullName evidence="3">CUB domain-containing protein</fullName>
    </recommendedName>
</protein>
<keyword evidence="5" id="KW-1185">Reference proteome</keyword>
<dbReference type="InParanoid" id="A0A5N4A5X9"/>
<evidence type="ECO:0000256" key="2">
    <source>
        <dbReference type="PROSITE-ProRule" id="PRU00059"/>
    </source>
</evidence>
<gene>
    <name evidence="4" type="ORF">PPYR_14671</name>
</gene>
<proteinExistence type="predicted"/>
<evidence type="ECO:0000313" key="5">
    <source>
        <dbReference type="Proteomes" id="UP000327044"/>
    </source>
</evidence>
<dbReference type="PANTHER" id="PTHR46908:SF8">
    <property type="entry name" value="C-TYPE LECTIN DOMAIN-CONTAINING PROTEIN"/>
    <property type="match status" value="1"/>
</dbReference>
<feature type="domain" description="CUB" evidence="3">
    <location>
        <begin position="1"/>
        <end position="93"/>
    </location>
</feature>
<evidence type="ECO:0000259" key="3">
    <source>
        <dbReference type="PROSITE" id="PS01180"/>
    </source>
</evidence>
<dbReference type="InterPro" id="IPR052129">
    <property type="entry name" value="Spermadhesin-Link_domain"/>
</dbReference>
<dbReference type="Pfam" id="PF00431">
    <property type="entry name" value="CUB"/>
    <property type="match status" value="1"/>
</dbReference>
<accession>A0A5N4A5X9</accession>
<dbReference type="CDD" id="cd00041">
    <property type="entry name" value="CUB"/>
    <property type="match status" value="1"/>
</dbReference>
<dbReference type="SUPFAM" id="SSF49854">
    <property type="entry name" value="Spermadhesin, CUB domain"/>
    <property type="match status" value="1"/>
</dbReference>
<organism evidence="4 5">
    <name type="scientific">Photinus pyralis</name>
    <name type="common">Common eastern firefly</name>
    <name type="synonym">Lampyris pyralis</name>
    <dbReference type="NCBI Taxonomy" id="7054"/>
    <lineage>
        <taxon>Eukaryota</taxon>
        <taxon>Metazoa</taxon>
        <taxon>Ecdysozoa</taxon>
        <taxon>Arthropoda</taxon>
        <taxon>Hexapoda</taxon>
        <taxon>Insecta</taxon>
        <taxon>Pterygota</taxon>
        <taxon>Neoptera</taxon>
        <taxon>Endopterygota</taxon>
        <taxon>Coleoptera</taxon>
        <taxon>Polyphaga</taxon>
        <taxon>Elateriformia</taxon>
        <taxon>Elateroidea</taxon>
        <taxon>Lampyridae</taxon>
        <taxon>Lampyrinae</taxon>
        <taxon>Photinus</taxon>
    </lineage>
</organism>
<dbReference type="PROSITE" id="PS01180">
    <property type="entry name" value="CUB"/>
    <property type="match status" value="1"/>
</dbReference>
<dbReference type="InterPro" id="IPR000859">
    <property type="entry name" value="CUB_dom"/>
</dbReference>
<evidence type="ECO:0000313" key="4">
    <source>
        <dbReference type="EMBL" id="KAB0792712.1"/>
    </source>
</evidence>